<evidence type="ECO:0000256" key="5">
    <source>
        <dbReference type="ARBA" id="ARBA00022771"/>
    </source>
</evidence>
<evidence type="ECO:0000256" key="10">
    <source>
        <dbReference type="ARBA" id="ARBA00023242"/>
    </source>
</evidence>
<dbReference type="EMBL" id="CAJPVJ010002346">
    <property type="protein sequence ID" value="CAG2166174.1"/>
    <property type="molecule type" value="Genomic_DNA"/>
</dbReference>
<dbReference type="Gene3D" id="1.10.246.20">
    <property type="entry name" value="Coactivator CBP, KIX domain"/>
    <property type="match status" value="1"/>
</dbReference>
<dbReference type="GO" id="GO:0045944">
    <property type="term" value="P:positive regulation of transcription by RNA polymerase II"/>
    <property type="evidence" value="ECO:0007669"/>
    <property type="project" value="TreeGrafter"/>
</dbReference>
<evidence type="ECO:0000256" key="1">
    <source>
        <dbReference type="ARBA" id="ARBA00004123"/>
    </source>
</evidence>
<keyword evidence="7" id="KW-0156">Chromatin regulator</keyword>
<evidence type="ECO:0000259" key="14">
    <source>
        <dbReference type="PROSITE" id="PS50952"/>
    </source>
</evidence>
<keyword evidence="8" id="KW-0805">Transcription regulation</keyword>
<dbReference type="Proteomes" id="UP000728032">
    <property type="component" value="Unassembled WGS sequence"/>
</dbReference>
<dbReference type="GO" id="GO:0005634">
    <property type="term" value="C:nucleus"/>
    <property type="evidence" value="ECO:0007669"/>
    <property type="project" value="UniProtKB-SubCell"/>
</dbReference>
<evidence type="ECO:0000256" key="6">
    <source>
        <dbReference type="ARBA" id="ARBA00022833"/>
    </source>
</evidence>
<comment type="subcellular location">
    <subcellularLocation>
        <location evidence="1">Nucleus</location>
    </subcellularLocation>
</comment>
<keyword evidence="9" id="KW-0804">Transcription</keyword>
<dbReference type="GO" id="GO:0003713">
    <property type="term" value="F:transcription coactivator activity"/>
    <property type="evidence" value="ECO:0007669"/>
    <property type="project" value="TreeGrafter"/>
</dbReference>
<sequence>MTTKTTPDTPTTAVLDPHKRLLIRNQLLLILHSKTCHSKSCPKANCSTVKTVLQHMKSCTAANSCPVAHCLSTRQISSHWHNCVRTDTTCEVCSPLKERYIERKAELAQQSGGTVSDGKHWHSWITRDVRNRLIEKLVLSLISSSNVNDLEDMTVRHVFNYAFGIEEDIYKSADSLVQYTHLFWQKIYIIENNGKRLRQLSASVGDVTKGFDCLVLESMLESDNDFRANVLN</sequence>
<dbReference type="AlphaFoldDB" id="A0A7R9LSF0"/>
<dbReference type="InterPro" id="IPR035898">
    <property type="entry name" value="TAZ_dom_sf"/>
</dbReference>
<feature type="zinc finger region" description="TAZ-type" evidence="12">
    <location>
        <begin position="16"/>
        <end position="96"/>
    </location>
</feature>
<keyword evidence="4 12" id="KW-0479">Metal-binding</keyword>
<keyword evidence="16" id="KW-1185">Reference proteome</keyword>
<dbReference type="InterPro" id="IPR013178">
    <property type="entry name" value="Histone_AcTrfase_Rtt109/CBP"/>
</dbReference>
<reference evidence="15" key="1">
    <citation type="submission" date="2020-11" db="EMBL/GenBank/DDBJ databases">
        <authorList>
            <person name="Tran Van P."/>
        </authorList>
    </citation>
    <scope>NUCLEOTIDE SEQUENCE</scope>
</reference>
<proteinExistence type="predicted"/>
<accession>A0A7R9LSF0</accession>
<feature type="domain" description="KIX" evidence="14">
    <location>
        <begin position="116"/>
        <end position="195"/>
    </location>
</feature>
<keyword evidence="10" id="KW-0539">Nucleus</keyword>
<dbReference type="InterPro" id="IPR036529">
    <property type="entry name" value="KIX_dom_sf"/>
</dbReference>
<dbReference type="GO" id="GO:0031490">
    <property type="term" value="F:chromatin DNA binding"/>
    <property type="evidence" value="ECO:0007669"/>
    <property type="project" value="TreeGrafter"/>
</dbReference>
<dbReference type="InterPro" id="IPR003101">
    <property type="entry name" value="KIX_dom"/>
</dbReference>
<evidence type="ECO:0000256" key="4">
    <source>
        <dbReference type="ARBA" id="ARBA00022723"/>
    </source>
</evidence>
<organism evidence="15">
    <name type="scientific">Oppiella nova</name>
    <dbReference type="NCBI Taxonomy" id="334625"/>
    <lineage>
        <taxon>Eukaryota</taxon>
        <taxon>Metazoa</taxon>
        <taxon>Ecdysozoa</taxon>
        <taxon>Arthropoda</taxon>
        <taxon>Chelicerata</taxon>
        <taxon>Arachnida</taxon>
        <taxon>Acari</taxon>
        <taxon>Acariformes</taxon>
        <taxon>Sarcoptiformes</taxon>
        <taxon>Oribatida</taxon>
        <taxon>Brachypylina</taxon>
        <taxon>Oppioidea</taxon>
        <taxon>Oppiidae</taxon>
        <taxon>Oppiella</taxon>
    </lineage>
</organism>
<feature type="domain" description="TAZ-type" evidence="13">
    <location>
        <begin position="16"/>
        <end position="96"/>
    </location>
</feature>
<dbReference type="GO" id="GO:0000123">
    <property type="term" value="C:histone acetyltransferase complex"/>
    <property type="evidence" value="ECO:0007669"/>
    <property type="project" value="TreeGrafter"/>
</dbReference>
<dbReference type="PANTHER" id="PTHR13808:SF1">
    <property type="entry name" value="HISTONE ACETYLTRANSFERASE"/>
    <property type="match status" value="1"/>
</dbReference>
<keyword evidence="6 12" id="KW-0862">Zinc</keyword>
<dbReference type="InterPro" id="IPR000197">
    <property type="entry name" value="Znf_TAZ"/>
</dbReference>
<dbReference type="SUPFAM" id="SSF57933">
    <property type="entry name" value="TAZ domain"/>
    <property type="match status" value="1"/>
</dbReference>
<evidence type="ECO:0000256" key="3">
    <source>
        <dbReference type="ARBA" id="ARBA00022679"/>
    </source>
</evidence>
<evidence type="ECO:0000313" key="16">
    <source>
        <dbReference type="Proteomes" id="UP000728032"/>
    </source>
</evidence>
<protein>
    <recommendedName>
        <fullName evidence="2">histone acetyltransferase</fullName>
        <ecNumber evidence="2">2.3.1.48</ecNumber>
    </recommendedName>
</protein>
<dbReference type="GO" id="GO:0005667">
    <property type="term" value="C:transcription regulator complex"/>
    <property type="evidence" value="ECO:0007669"/>
    <property type="project" value="TreeGrafter"/>
</dbReference>
<name>A0A7R9LSF0_9ACAR</name>
<evidence type="ECO:0000256" key="11">
    <source>
        <dbReference type="ARBA" id="ARBA00048017"/>
    </source>
</evidence>
<evidence type="ECO:0000256" key="9">
    <source>
        <dbReference type="ARBA" id="ARBA00023163"/>
    </source>
</evidence>
<dbReference type="Pfam" id="PF02135">
    <property type="entry name" value="zf-TAZ"/>
    <property type="match status" value="1"/>
</dbReference>
<dbReference type="SMART" id="SM00551">
    <property type="entry name" value="ZnF_TAZ"/>
    <property type="match status" value="1"/>
</dbReference>
<dbReference type="EMBL" id="OC917171">
    <property type="protein sequence ID" value="CAD7646377.1"/>
    <property type="molecule type" value="Genomic_DNA"/>
</dbReference>
<keyword evidence="5 12" id="KW-0863">Zinc-finger</keyword>
<evidence type="ECO:0000313" key="15">
    <source>
        <dbReference type="EMBL" id="CAD7646377.1"/>
    </source>
</evidence>
<dbReference type="GO" id="GO:0008270">
    <property type="term" value="F:zinc ion binding"/>
    <property type="evidence" value="ECO:0007669"/>
    <property type="project" value="UniProtKB-KW"/>
</dbReference>
<keyword evidence="3" id="KW-0808">Transferase</keyword>
<dbReference type="Gene3D" id="1.20.1020.10">
    <property type="entry name" value="TAZ domain"/>
    <property type="match status" value="1"/>
</dbReference>
<dbReference type="Pfam" id="PF02172">
    <property type="entry name" value="KIX"/>
    <property type="match status" value="1"/>
</dbReference>
<evidence type="ECO:0000259" key="13">
    <source>
        <dbReference type="PROSITE" id="PS50134"/>
    </source>
</evidence>
<dbReference type="PROSITE" id="PS50952">
    <property type="entry name" value="KIX"/>
    <property type="match status" value="1"/>
</dbReference>
<evidence type="ECO:0000256" key="12">
    <source>
        <dbReference type="PROSITE-ProRule" id="PRU00203"/>
    </source>
</evidence>
<gene>
    <name evidence="15" type="ORF">ONB1V03_LOCUS5701</name>
</gene>
<dbReference type="PROSITE" id="PS50134">
    <property type="entry name" value="ZF_TAZ"/>
    <property type="match status" value="1"/>
</dbReference>
<evidence type="ECO:0000256" key="2">
    <source>
        <dbReference type="ARBA" id="ARBA00013184"/>
    </source>
</evidence>
<dbReference type="SUPFAM" id="SSF47040">
    <property type="entry name" value="Kix domain of CBP (creb binding protein)"/>
    <property type="match status" value="1"/>
</dbReference>
<dbReference type="GO" id="GO:0004402">
    <property type="term" value="F:histone acetyltransferase activity"/>
    <property type="evidence" value="ECO:0007669"/>
    <property type="project" value="InterPro"/>
</dbReference>
<evidence type="ECO:0000256" key="7">
    <source>
        <dbReference type="ARBA" id="ARBA00022853"/>
    </source>
</evidence>
<dbReference type="EC" id="2.3.1.48" evidence="2"/>
<evidence type="ECO:0000256" key="8">
    <source>
        <dbReference type="ARBA" id="ARBA00023015"/>
    </source>
</evidence>
<dbReference type="OrthoDB" id="899at2759"/>
<comment type="catalytic activity">
    <reaction evidence="11">
        <text>L-lysyl-[protein] + acetyl-CoA = N(6)-acetyl-L-lysyl-[protein] + CoA + H(+)</text>
        <dbReference type="Rhea" id="RHEA:45948"/>
        <dbReference type="Rhea" id="RHEA-COMP:9752"/>
        <dbReference type="Rhea" id="RHEA-COMP:10731"/>
        <dbReference type="ChEBI" id="CHEBI:15378"/>
        <dbReference type="ChEBI" id="CHEBI:29969"/>
        <dbReference type="ChEBI" id="CHEBI:57287"/>
        <dbReference type="ChEBI" id="CHEBI:57288"/>
        <dbReference type="ChEBI" id="CHEBI:61930"/>
        <dbReference type="EC" id="2.3.1.48"/>
    </reaction>
</comment>
<dbReference type="PANTHER" id="PTHR13808">
    <property type="entry name" value="CBP/P300-RELATED"/>
    <property type="match status" value="1"/>
</dbReference>